<gene>
    <name evidence="2" type="ORF">HPB48_020361</name>
</gene>
<dbReference type="EMBL" id="JABSTR010000006">
    <property type="protein sequence ID" value="KAH9374372.1"/>
    <property type="molecule type" value="Genomic_DNA"/>
</dbReference>
<evidence type="ECO:0000256" key="1">
    <source>
        <dbReference type="SAM" id="MobiDB-lite"/>
    </source>
</evidence>
<keyword evidence="3" id="KW-1185">Reference proteome</keyword>
<sequence length="183" mass="19537">MWPPKTVYCSKHQTYNSSLGVHDTFFILSKRTRTVSRGGPQHYCLPARVIARVAQPACCTKGCAYHRTSVRIAGDAGACSAPVATQVVPVVLTQSRRSRGAGADAVGSALRGLPGTQQKGLQQGTRTHSLSKALGRQGRAHNQQQKWLWGNSRSGTLASANMTPPSLQAEREQRGSALSSLGD</sequence>
<comment type="caution">
    <text evidence="2">The sequence shown here is derived from an EMBL/GenBank/DDBJ whole genome shotgun (WGS) entry which is preliminary data.</text>
</comment>
<proteinExistence type="predicted"/>
<feature type="region of interest" description="Disordered" evidence="1">
    <location>
        <begin position="101"/>
        <end position="183"/>
    </location>
</feature>
<feature type="compositionally biased region" description="Polar residues" evidence="1">
    <location>
        <begin position="115"/>
        <end position="130"/>
    </location>
</feature>
<dbReference type="VEuPathDB" id="VectorBase:HLOH_055590"/>
<feature type="compositionally biased region" description="Polar residues" evidence="1">
    <location>
        <begin position="140"/>
        <end position="166"/>
    </location>
</feature>
<organism evidence="2 3">
    <name type="scientific">Haemaphysalis longicornis</name>
    <name type="common">Bush tick</name>
    <dbReference type="NCBI Taxonomy" id="44386"/>
    <lineage>
        <taxon>Eukaryota</taxon>
        <taxon>Metazoa</taxon>
        <taxon>Ecdysozoa</taxon>
        <taxon>Arthropoda</taxon>
        <taxon>Chelicerata</taxon>
        <taxon>Arachnida</taxon>
        <taxon>Acari</taxon>
        <taxon>Parasitiformes</taxon>
        <taxon>Ixodida</taxon>
        <taxon>Ixodoidea</taxon>
        <taxon>Ixodidae</taxon>
        <taxon>Haemaphysalinae</taxon>
        <taxon>Haemaphysalis</taxon>
    </lineage>
</organism>
<reference evidence="2 3" key="1">
    <citation type="journal article" date="2020" name="Cell">
        <title>Large-Scale Comparative Analyses of Tick Genomes Elucidate Their Genetic Diversity and Vector Capacities.</title>
        <authorList>
            <consortium name="Tick Genome and Microbiome Consortium (TIGMIC)"/>
            <person name="Jia N."/>
            <person name="Wang J."/>
            <person name="Shi W."/>
            <person name="Du L."/>
            <person name="Sun Y."/>
            <person name="Zhan W."/>
            <person name="Jiang J.F."/>
            <person name="Wang Q."/>
            <person name="Zhang B."/>
            <person name="Ji P."/>
            <person name="Bell-Sakyi L."/>
            <person name="Cui X.M."/>
            <person name="Yuan T.T."/>
            <person name="Jiang B.G."/>
            <person name="Yang W.F."/>
            <person name="Lam T.T."/>
            <person name="Chang Q.C."/>
            <person name="Ding S.J."/>
            <person name="Wang X.J."/>
            <person name="Zhu J.G."/>
            <person name="Ruan X.D."/>
            <person name="Zhao L."/>
            <person name="Wei J.T."/>
            <person name="Ye R.Z."/>
            <person name="Que T.C."/>
            <person name="Du C.H."/>
            <person name="Zhou Y.H."/>
            <person name="Cheng J.X."/>
            <person name="Dai P.F."/>
            <person name="Guo W.B."/>
            <person name="Han X.H."/>
            <person name="Huang E.J."/>
            <person name="Li L.F."/>
            <person name="Wei W."/>
            <person name="Gao Y.C."/>
            <person name="Liu J.Z."/>
            <person name="Shao H.Z."/>
            <person name="Wang X."/>
            <person name="Wang C.C."/>
            <person name="Yang T.C."/>
            <person name="Huo Q.B."/>
            <person name="Li W."/>
            <person name="Chen H.Y."/>
            <person name="Chen S.E."/>
            <person name="Zhou L.G."/>
            <person name="Ni X.B."/>
            <person name="Tian J.H."/>
            <person name="Sheng Y."/>
            <person name="Liu T."/>
            <person name="Pan Y.S."/>
            <person name="Xia L.Y."/>
            <person name="Li J."/>
            <person name="Zhao F."/>
            <person name="Cao W.C."/>
        </authorList>
    </citation>
    <scope>NUCLEOTIDE SEQUENCE [LARGE SCALE GENOMIC DNA]</scope>
    <source>
        <strain evidence="2">HaeL-2018</strain>
    </source>
</reference>
<evidence type="ECO:0000313" key="2">
    <source>
        <dbReference type="EMBL" id="KAH9374372.1"/>
    </source>
</evidence>
<protein>
    <submittedName>
        <fullName evidence="2">Uncharacterized protein</fullName>
    </submittedName>
</protein>
<dbReference type="AlphaFoldDB" id="A0A9J6GJ36"/>
<evidence type="ECO:0000313" key="3">
    <source>
        <dbReference type="Proteomes" id="UP000821853"/>
    </source>
</evidence>
<name>A0A9J6GJ36_HAELO</name>
<dbReference type="Proteomes" id="UP000821853">
    <property type="component" value="Chromosome 4"/>
</dbReference>
<accession>A0A9J6GJ36</accession>